<organism evidence="2 3">
    <name type="scientific">Thioflexithrix psekupsensis</name>
    <dbReference type="NCBI Taxonomy" id="1570016"/>
    <lineage>
        <taxon>Bacteria</taxon>
        <taxon>Pseudomonadati</taxon>
        <taxon>Pseudomonadota</taxon>
        <taxon>Gammaproteobacteria</taxon>
        <taxon>Thiotrichales</taxon>
        <taxon>Thioflexithrix</taxon>
    </lineage>
</organism>
<keyword evidence="1" id="KW-0472">Membrane</keyword>
<dbReference type="GO" id="GO:0030246">
    <property type="term" value="F:carbohydrate binding"/>
    <property type="evidence" value="ECO:0007669"/>
    <property type="project" value="InterPro"/>
</dbReference>
<proteinExistence type="predicted"/>
<dbReference type="EMBL" id="MSLT01000007">
    <property type="protein sequence ID" value="OUD15018.1"/>
    <property type="molecule type" value="Genomic_DNA"/>
</dbReference>
<keyword evidence="3" id="KW-1185">Reference proteome</keyword>
<feature type="transmembrane region" description="Helical" evidence="1">
    <location>
        <begin position="182"/>
        <end position="199"/>
    </location>
</feature>
<gene>
    <name evidence="2" type="ORF">TPSD3_04785</name>
</gene>
<feature type="transmembrane region" description="Helical" evidence="1">
    <location>
        <begin position="6"/>
        <end position="25"/>
    </location>
</feature>
<accession>A0A251XAF6</accession>
<keyword evidence="1" id="KW-1133">Transmembrane helix</keyword>
<name>A0A251XAF6_9GAMM</name>
<keyword evidence="1" id="KW-0812">Transmembrane</keyword>
<evidence type="ECO:0000256" key="1">
    <source>
        <dbReference type="SAM" id="Phobius"/>
    </source>
</evidence>
<dbReference type="Gene3D" id="2.60.40.1120">
    <property type="entry name" value="Carboxypeptidase-like, regulatory domain"/>
    <property type="match status" value="1"/>
</dbReference>
<sequence length="222" mass="24808">MNDITMNKGGILFYFSIILLGLLWFENVQAHRLKLFASAQGLEIKGSVYFAGGVSVKEISVDIYFNETKIAQVTTDSQGQFSYLASHSGDYQLVANAGSGHVARFRVQVTEASETAPDVPVALRPSPVQTATEAIENAQVDQYRHDMEVAHLERALQPLHAQLFELQKQIDAYEAKIRWHDILGGLGYIFGVAGLWLWWQTRCFSLKNKNGEDPSCTSQKVR</sequence>
<dbReference type="InterPro" id="IPR013784">
    <property type="entry name" value="Carb-bd-like_fold"/>
</dbReference>
<protein>
    <submittedName>
        <fullName evidence="2">Uncharacterized protein</fullName>
    </submittedName>
</protein>
<evidence type="ECO:0000313" key="3">
    <source>
        <dbReference type="Proteomes" id="UP000194798"/>
    </source>
</evidence>
<dbReference type="SUPFAM" id="SSF49452">
    <property type="entry name" value="Starch-binding domain-like"/>
    <property type="match status" value="1"/>
</dbReference>
<dbReference type="RefSeq" id="WP_086487455.1">
    <property type="nucleotide sequence ID" value="NZ_MSLT01000007.1"/>
</dbReference>
<dbReference type="OrthoDB" id="8447011at2"/>
<comment type="caution">
    <text evidence="2">The sequence shown here is derived from an EMBL/GenBank/DDBJ whole genome shotgun (WGS) entry which is preliminary data.</text>
</comment>
<evidence type="ECO:0000313" key="2">
    <source>
        <dbReference type="EMBL" id="OUD15018.1"/>
    </source>
</evidence>
<dbReference type="AlphaFoldDB" id="A0A251XAF6"/>
<reference evidence="2 3" key="1">
    <citation type="submission" date="2016-12" db="EMBL/GenBank/DDBJ databases">
        <title>Thioflexothrix psekupsii D3 genome sequencing and assembly.</title>
        <authorList>
            <person name="Fomenkov A."/>
            <person name="Vincze T."/>
            <person name="Grabovich M."/>
            <person name="Anton B.P."/>
            <person name="Dubinina G."/>
            <person name="Orlova M."/>
            <person name="Belousova E."/>
            <person name="Roberts R.J."/>
        </authorList>
    </citation>
    <scope>NUCLEOTIDE SEQUENCE [LARGE SCALE GENOMIC DNA]</scope>
    <source>
        <strain evidence="2">D3</strain>
    </source>
</reference>
<dbReference type="Proteomes" id="UP000194798">
    <property type="component" value="Unassembled WGS sequence"/>
</dbReference>